<evidence type="ECO:0000313" key="1">
    <source>
        <dbReference type="EMBL" id="SPZ94252.1"/>
    </source>
</evidence>
<accession>A0A2X2JIY9</accession>
<organism evidence="1 2">
    <name type="scientific">Sphingobacterium multivorum</name>
    <dbReference type="NCBI Taxonomy" id="28454"/>
    <lineage>
        <taxon>Bacteria</taxon>
        <taxon>Pseudomonadati</taxon>
        <taxon>Bacteroidota</taxon>
        <taxon>Sphingobacteriia</taxon>
        <taxon>Sphingobacteriales</taxon>
        <taxon>Sphingobacteriaceae</taxon>
        <taxon>Sphingobacterium</taxon>
    </lineage>
</organism>
<gene>
    <name evidence="1" type="ORF">NCTC11343_05179</name>
</gene>
<proteinExistence type="predicted"/>
<protein>
    <submittedName>
        <fullName evidence="1">Uncharacterized protein</fullName>
    </submittedName>
</protein>
<dbReference type="GeneID" id="97180018"/>
<sequence length="166" mass="19262">MGFGVFIFIPLLIILLLCGVITKRRFFGYAILSLIGGAIILFSLSQFFQWITSPKILKKEDYYGTYHIKRDLFPGKQADWQYNSYNFVIKDNDSIYFNVVSAGKVSKVYKGKIETVCPYQSARLKLWMDFPAHHILASDPTVYRSPLGFYLVLYSSKYNNVFFEKD</sequence>
<reference evidence="1 2" key="1">
    <citation type="submission" date="2018-06" db="EMBL/GenBank/DDBJ databases">
        <authorList>
            <consortium name="Pathogen Informatics"/>
            <person name="Doyle S."/>
        </authorList>
    </citation>
    <scope>NUCLEOTIDE SEQUENCE [LARGE SCALE GENOMIC DNA]</scope>
    <source>
        <strain evidence="1 2">NCTC11343</strain>
    </source>
</reference>
<dbReference type="EMBL" id="UAUU01000011">
    <property type="protein sequence ID" value="SPZ94252.1"/>
    <property type="molecule type" value="Genomic_DNA"/>
</dbReference>
<dbReference type="RefSeq" id="WP_112376203.1">
    <property type="nucleotide sequence ID" value="NZ_CP069793.1"/>
</dbReference>
<dbReference type="Proteomes" id="UP000251241">
    <property type="component" value="Unassembled WGS sequence"/>
</dbReference>
<name>A0A2X2JIY9_SPHMU</name>
<evidence type="ECO:0000313" key="2">
    <source>
        <dbReference type="Proteomes" id="UP000251241"/>
    </source>
</evidence>
<dbReference type="AlphaFoldDB" id="A0A2X2JIY9"/>